<proteinExistence type="predicted"/>
<keyword evidence="3" id="KW-1185">Reference proteome</keyword>
<protein>
    <submittedName>
        <fullName evidence="2">Uncharacterized protein</fullName>
    </submittedName>
</protein>
<evidence type="ECO:0000256" key="1">
    <source>
        <dbReference type="SAM" id="Phobius"/>
    </source>
</evidence>
<dbReference type="EMBL" id="VFOP01000001">
    <property type="protein sequence ID" value="TQL51679.1"/>
    <property type="molecule type" value="Genomic_DNA"/>
</dbReference>
<dbReference type="AlphaFoldDB" id="A0A542YUC2"/>
<feature type="transmembrane region" description="Helical" evidence="1">
    <location>
        <begin position="20"/>
        <end position="42"/>
    </location>
</feature>
<reference evidence="2 3" key="1">
    <citation type="submission" date="2019-06" db="EMBL/GenBank/DDBJ databases">
        <title>Sequencing the genomes of 1000 actinobacteria strains.</title>
        <authorList>
            <person name="Klenk H.-P."/>
        </authorList>
    </citation>
    <scope>NUCLEOTIDE SEQUENCE [LARGE SCALE GENOMIC DNA]</scope>
    <source>
        <strain evidence="2 3">DSM 12335</strain>
    </source>
</reference>
<dbReference type="RefSeq" id="WP_141785644.1">
    <property type="nucleotide sequence ID" value="NZ_BAAAIK010000011.1"/>
</dbReference>
<dbReference type="OrthoDB" id="4869691at2"/>
<accession>A0A542YUC2</accession>
<dbReference type="Proteomes" id="UP000319516">
    <property type="component" value="Unassembled WGS sequence"/>
</dbReference>
<evidence type="ECO:0000313" key="2">
    <source>
        <dbReference type="EMBL" id="TQL51679.1"/>
    </source>
</evidence>
<evidence type="ECO:0000313" key="3">
    <source>
        <dbReference type="Proteomes" id="UP000319516"/>
    </source>
</evidence>
<gene>
    <name evidence="2" type="ORF">FB467_2830</name>
</gene>
<keyword evidence="1" id="KW-0812">Transmembrane</keyword>
<feature type="transmembrane region" description="Helical" evidence="1">
    <location>
        <begin position="48"/>
        <end position="70"/>
    </location>
</feature>
<sequence>MVIPHRQGRAVAAPRPGRRWPARIALSVITCAALGALAWYVGSLGHHPALNVLVILACGAVAFPLTWTIADHGQHATIATWYATRQEESAPPVSLDYRLLWLRRDLRDTVERADRPDTIHPLLVELVRERLRTKHGIDLDTQPAAARELLHPNLVRYLDQPATANRRQDRRRLEDIVHRIEEL</sequence>
<keyword evidence="1" id="KW-1133">Transmembrane helix</keyword>
<organism evidence="2 3">
    <name type="scientific">Ornithinicoccus hortensis</name>
    <dbReference type="NCBI Taxonomy" id="82346"/>
    <lineage>
        <taxon>Bacteria</taxon>
        <taxon>Bacillati</taxon>
        <taxon>Actinomycetota</taxon>
        <taxon>Actinomycetes</taxon>
        <taxon>Micrococcales</taxon>
        <taxon>Intrasporangiaceae</taxon>
        <taxon>Ornithinicoccus</taxon>
    </lineage>
</organism>
<name>A0A542YUC2_9MICO</name>
<comment type="caution">
    <text evidence="2">The sequence shown here is derived from an EMBL/GenBank/DDBJ whole genome shotgun (WGS) entry which is preliminary data.</text>
</comment>
<keyword evidence="1" id="KW-0472">Membrane</keyword>